<dbReference type="InterPro" id="IPR023753">
    <property type="entry name" value="FAD/NAD-binding_dom"/>
</dbReference>
<feature type="domain" description="FAD/NAD(P)-binding" evidence="9">
    <location>
        <begin position="10"/>
        <end position="295"/>
    </location>
</feature>
<dbReference type="InterPro" id="IPR050260">
    <property type="entry name" value="FAD-bd_OxRdtase"/>
</dbReference>
<evidence type="ECO:0000256" key="8">
    <source>
        <dbReference type="ARBA" id="ARBA00023027"/>
    </source>
</evidence>
<evidence type="ECO:0000259" key="9">
    <source>
        <dbReference type="Pfam" id="PF07992"/>
    </source>
</evidence>
<dbReference type="Pfam" id="PF07992">
    <property type="entry name" value="Pyr_redox_2"/>
    <property type="match status" value="1"/>
</dbReference>
<evidence type="ECO:0000313" key="12">
    <source>
        <dbReference type="Proteomes" id="UP000626148"/>
    </source>
</evidence>
<gene>
    <name evidence="11" type="primary">rubB</name>
    <name evidence="11" type="ORF">GCM10007392_39450</name>
</gene>
<dbReference type="PRINTS" id="PR00368">
    <property type="entry name" value="FADPNR"/>
</dbReference>
<feature type="domain" description="Rubredoxin binding" evidence="10">
    <location>
        <begin position="314"/>
        <end position="380"/>
    </location>
</feature>
<comment type="subcellular location">
    <subcellularLocation>
        <location evidence="2">Cytoplasm</location>
    </subcellularLocation>
</comment>
<sequence length="387" mass="41440">MPNSTQPAPLIIVGSGLAAYTLVREWRKQDPDTPLTLITADDGAGYSKPMLSNALGKGQSPDDLIQMPVDKVAEQYRARILTHTRVTHIDPTTQTLQLDKGEALSWGRLVLAVGAEPIQAPLEGDAVDRVMSINNRLDFQAFYERLSDRKKVVIMGAGLIGCEYANDLASAGYQVELVAPSESLLTGLVPEQVGQALKAELEALGVRFHLGPLVSRVDRGEADSLTVSLTNGQQLKADVVLSAVGLRAKVDLARAAGLEVNRAIKVDKYLQTSNPNIYALGDCAEVEGLVLQFVMPLMNAARSLAKTLAGERTPVHWPAMPITVKTPACPVIAYPPRGDGAWQIDGEGANLAAVCRQGDAVIGFALSGDRIKERNTWLKAVPPLLAT</sequence>
<dbReference type="Proteomes" id="UP000626148">
    <property type="component" value="Unassembled WGS sequence"/>
</dbReference>
<evidence type="ECO:0000313" key="11">
    <source>
        <dbReference type="EMBL" id="GGX67870.1"/>
    </source>
</evidence>
<dbReference type="InterPro" id="IPR036188">
    <property type="entry name" value="FAD/NAD-bd_sf"/>
</dbReference>
<reference evidence="11" key="1">
    <citation type="journal article" date="2014" name="Int. J. Syst. Evol. Microbiol.">
        <title>Complete genome sequence of Corynebacterium casei LMG S-19264T (=DSM 44701T), isolated from a smear-ripened cheese.</title>
        <authorList>
            <consortium name="US DOE Joint Genome Institute (JGI-PGF)"/>
            <person name="Walter F."/>
            <person name="Albersmeier A."/>
            <person name="Kalinowski J."/>
            <person name="Ruckert C."/>
        </authorList>
    </citation>
    <scope>NUCLEOTIDE SEQUENCE</scope>
    <source>
        <strain evidence="11">KCTC 22169</strain>
    </source>
</reference>
<dbReference type="AlphaFoldDB" id="A0A918KNP5"/>
<protein>
    <submittedName>
        <fullName evidence="11">Pyridine nucleotide-disulfide oxidoreductase</fullName>
    </submittedName>
</protein>
<organism evidence="11 12">
    <name type="scientific">Saccharospirillum salsuginis</name>
    <dbReference type="NCBI Taxonomy" id="418750"/>
    <lineage>
        <taxon>Bacteria</taxon>
        <taxon>Pseudomonadati</taxon>
        <taxon>Pseudomonadota</taxon>
        <taxon>Gammaproteobacteria</taxon>
        <taxon>Oceanospirillales</taxon>
        <taxon>Saccharospirillaceae</taxon>
        <taxon>Saccharospirillum</taxon>
    </lineage>
</organism>
<keyword evidence="4" id="KW-0963">Cytoplasm</keyword>
<accession>A0A918KNP5</accession>
<dbReference type="InterPro" id="IPR041364">
    <property type="entry name" value="Rbx-bd"/>
</dbReference>
<keyword evidence="8" id="KW-0520">NAD</keyword>
<evidence type="ECO:0000256" key="4">
    <source>
        <dbReference type="ARBA" id="ARBA00022490"/>
    </source>
</evidence>
<dbReference type="PRINTS" id="PR00411">
    <property type="entry name" value="PNDRDTASEI"/>
</dbReference>
<dbReference type="GO" id="GO:0005737">
    <property type="term" value="C:cytoplasm"/>
    <property type="evidence" value="ECO:0007669"/>
    <property type="project" value="UniProtKB-SubCell"/>
</dbReference>
<keyword evidence="12" id="KW-1185">Reference proteome</keyword>
<evidence type="ECO:0000259" key="10">
    <source>
        <dbReference type="Pfam" id="PF18113"/>
    </source>
</evidence>
<proteinExistence type="inferred from homology"/>
<dbReference type="SUPFAM" id="SSF51905">
    <property type="entry name" value="FAD/NAD(P)-binding domain"/>
    <property type="match status" value="1"/>
</dbReference>
<comment type="cofactor">
    <cofactor evidence="1">
        <name>FAD</name>
        <dbReference type="ChEBI" id="CHEBI:57692"/>
    </cofactor>
</comment>
<evidence type="ECO:0000256" key="6">
    <source>
        <dbReference type="ARBA" id="ARBA00022827"/>
    </source>
</evidence>
<keyword evidence="5" id="KW-0285">Flavoprotein</keyword>
<evidence type="ECO:0000256" key="7">
    <source>
        <dbReference type="ARBA" id="ARBA00023002"/>
    </source>
</evidence>
<dbReference type="Gene3D" id="3.30.390.120">
    <property type="match status" value="1"/>
</dbReference>
<dbReference type="PANTHER" id="PTHR43429">
    <property type="entry name" value="PYRIDINE NUCLEOTIDE-DISULFIDE OXIDOREDUCTASE DOMAIN-CONTAINING"/>
    <property type="match status" value="1"/>
</dbReference>
<evidence type="ECO:0000256" key="2">
    <source>
        <dbReference type="ARBA" id="ARBA00004496"/>
    </source>
</evidence>
<dbReference type="Gene3D" id="3.50.50.60">
    <property type="entry name" value="FAD/NAD(P)-binding domain"/>
    <property type="match status" value="2"/>
</dbReference>
<dbReference type="GO" id="GO:0016491">
    <property type="term" value="F:oxidoreductase activity"/>
    <property type="evidence" value="ECO:0007669"/>
    <property type="project" value="UniProtKB-KW"/>
</dbReference>
<evidence type="ECO:0000256" key="5">
    <source>
        <dbReference type="ARBA" id="ARBA00022630"/>
    </source>
</evidence>
<dbReference type="Pfam" id="PF18113">
    <property type="entry name" value="Rbx_binding"/>
    <property type="match status" value="1"/>
</dbReference>
<keyword evidence="7" id="KW-0560">Oxidoreductase</keyword>
<dbReference type="EMBL" id="BMXR01000011">
    <property type="protein sequence ID" value="GGX67870.1"/>
    <property type="molecule type" value="Genomic_DNA"/>
</dbReference>
<name>A0A918KNP5_9GAMM</name>
<comment type="similarity">
    <text evidence="3">Belongs to the FAD-dependent oxidoreductase family.</text>
</comment>
<dbReference type="RefSeq" id="WP_189611963.1">
    <property type="nucleotide sequence ID" value="NZ_BMXR01000011.1"/>
</dbReference>
<dbReference type="PANTHER" id="PTHR43429:SF3">
    <property type="entry name" value="NITRITE REDUCTASE [NAD(P)H]"/>
    <property type="match status" value="1"/>
</dbReference>
<evidence type="ECO:0000256" key="3">
    <source>
        <dbReference type="ARBA" id="ARBA00006442"/>
    </source>
</evidence>
<reference evidence="11" key="2">
    <citation type="submission" date="2020-09" db="EMBL/GenBank/DDBJ databases">
        <authorList>
            <person name="Sun Q."/>
            <person name="Kim S."/>
        </authorList>
    </citation>
    <scope>NUCLEOTIDE SEQUENCE</scope>
    <source>
        <strain evidence="11">KCTC 22169</strain>
    </source>
</reference>
<evidence type="ECO:0000256" key="1">
    <source>
        <dbReference type="ARBA" id="ARBA00001974"/>
    </source>
</evidence>
<keyword evidence="6" id="KW-0274">FAD</keyword>
<comment type="caution">
    <text evidence="11">The sequence shown here is derived from an EMBL/GenBank/DDBJ whole genome shotgun (WGS) entry which is preliminary data.</text>
</comment>